<keyword evidence="3" id="KW-0862">Zinc</keyword>
<evidence type="ECO:0000313" key="7">
    <source>
        <dbReference type="EMBL" id="KAF8563910.1"/>
    </source>
</evidence>
<sequence length="479" mass="52114">MELPDSTIFVLAKIGHGSLLRLVLGLQSGPLIRDVRIGTRASTCHKSSPAVCPIPVSQFATTTHRGPTVMWSLCCVAALKQQGKRYTMPLVSVPRLLRTGCTNHLGPSTPEDEVNQLAEILGYAIDETELAIQSDPADSELANSWPAICEPSGSPQIDLHRTSICNFIPWMISAAPQPNWVMDENSASEPVLSPTGYPPLMQVGHSASFNLINLPPAQPARTDTSVDDQSSSQLPDSTPEIQACPTDSTDCSKSQFVIQSTECGEVDESQYATDTTSTSTAPTDSCNPTGDQKTRMHHGHWTVLPSLAMFLSKSTPVPSFGPIPVLGLTPYAQSIQCNNLVSAAADSVAFNSRYTPSLESVQRLSHHAPACSTRHSDRTHIAHLPPFMLPRCLSRLDYESTQSARVTAASVLCPSTCERVTVSEPNRCSTCHKRTRPARGFSCRCERWFCSKHHHPEDHGCDFDFKTPVMDPSGLLNKR</sequence>
<dbReference type="InterPro" id="IPR000058">
    <property type="entry name" value="Znf_AN1"/>
</dbReference>
<evidence type="ECO:0000256" key="1">
    <source>
        <dbReference type="ARBA" id="ARBA00022723"/>
    </source>
</evidence>
<name>A0A8T0D7V7_9TREM</name>
<organism evidence="7 8">
    <name type="scientific">Paragonimus westermani</name>
    <dbReference type="NCBI Taxonomy" id="34504"/>
    <lineage>
        <taxon>Eukaryota</taxon>
        <taxon>Metazoa</taxon>
        <taxon>Spiralia</taxon>
        <taxon>Lophotrochozoa</taxon>
        <taxon>Platyhelminthes</taxon>
        <taxon>Trematoda</taxon>
        <taxon>Digenea</taxon>
        <taxon>Plagiorchiida</taxon>
        <taxon>Troglotremata</taxon>
        <taxon>Troglotrematidae</taxon>
        <taxon>Paragonimus</taxon>
    </lineage>
</organism>
<gene>
    <name evidence="7" type="ORF">P879_06776</name>
</gene>
<keyword evidence="8" id="KW-1185">Reference proteome</keyword>
<evidence type="ECO:0000313" key="8">
    <source>
        <dbReference type="Proteomes" id="UP000699462"/>
    </source>
</evidence>
<dbReference type="SUPFAM" id="SSF118310">
    <property type="entry name" value="AN1-like Zinc finger"/>
    <property type="match status" value="1"/>
</dbReference>
<accession>A0A8T0D7V7</accession>
<dbReference type="Proteomes" id="UP000699462">
    <property type="component" value="Unassembled WGS sequence"/>
</dbReference>
<dbReference type="GO" id="GO:0008270">
    <property type="term" value="F:zinc ion binding"/>
    <property type="evidence" value="ECO:0007669"/>
    <property type="project" value="UniProtKB-KW"/>
</dbReference>
<dbReference type="Gene3D" id="4.10.1110.10">
    <property type="entry name" value="AN1-like Zinc finger"/>
    <property type="match status" value="1"/>
</dbReference>
<evidence type="ECO:0000256" key="5">
    <source>
        <dbReference type="SAM" id="MobiDB-lite"/>
    </source>
</evidence>
<feature type="region of interest" description="Disordered" evidence="5">
    <location>
        <begin position="268"/>
        <end position="294"/>
    </location>
</feature>
<dbReference type="AlphaFoldDB" id="A0A8T0D7V7"/>
<proteinExistence type="predicted"/>
<feature type="compositionally biased region" description="Polar residues" evidence="5">
    <location>
        <begin position="234"/>
        <end position="247"/>
    </location>
</feature>
<dbReference type="SMART" id="SM00154">
    <property type="entry name" value="ZnF_AN1"/>
    <property type="match status" value="1"/>
</dbReference>
<feature type="compositionally biased region" description="Low complexity" evidence="5">
    <location>
        <begin position="272"/>
        <end position="285"/>
    </location>
</feature>
<feature type="domain" description="AN1-type" evidence="6">
    <location>
        <begin position="422"/>
        <end position="469"/>
    </location>
</feature>
<protein>
    <recommendedName>
        <fullName evidence="6">AN1-type domain-containing protein</fullName>
    </recommendedName>
</protein>
<evidence type="ECO:0000259" key="6">
    <source>
        <dbReference type="PROSITE" id="PS51039"/>
    </source>
</evidence>
<comment type="caution">
    <text evidence="7">The sequence shown here is derived from an EMBL/GenBank/DDBJ whole genome shotgun (WGS) entry which is preliminary data.</text>
</comment>
<dbReference type="InterPro" id="IPR035896">
    <property type="entry name" value="AN1-like_Znf"/>
</dbReference>
<evidence type="ECO:0000256" key="3">
    <source>
        <dbReference type="ARBA" id="ARBA00022833"/>
    </source>
</evidence>
<evidence type="ECO:0000256" key="4">
    <source>
        <dbReference type="PROSITE-ProRule" id="PRU00449"/>
    </source>
</evidence>
<reference evidence="7 8" key="1">
    <citation type="submission" date="2019-07" db="EMBL/GenBank/DDBJ databases">
        <title>Annotation for the trematode Paragonimus westermani.</title>
        <authorList>
            <person name="Choi Y.-J."/>
        </authorList>
    </citation>
    <scope>NUCLEOTIDE SEQUENCE [LARGE SCALE GENOMIC DNA]</scope>
    <source>
        <strain evidence="7">180907_Pwestermani</strain>
    </source>
</reference>
<keyword evidence="1" id="KW-0479">Metal-binding</keyword>
<dbReference type="EMBL" id="JTDF01010301">
    <property type="protein sequence ID" value="KAF8563910.1"/>
    <property type="molecule type" value="Genomic_DNA"/>
</dbReference>
<feature type="region of interest" description="Disordered" evidence="5">
    <location>
        <begin position="213"/>
        <end position="247"/>
    </location>
</feature>
<dbReference type="OrthoDB" id="756206at2759"/>
<evidence type="ECO:0000256" key="2">
    <source>
        <dbReference type="ARBA" id="ARBA00022771"/>
    </source>
</evidence>
<keyword evidence="2 4" id="KW-0863">Zinc-finger</keyword>
<dbReference type="PROSITE" id="PS51039">
    <property type="entry name" value="ZF_AN1"/>
    <property type="match status" value="1"/>
</dbReference>